<protein>
    <submittedName>
        <fullName evidence="1">Uncharacterized protein</fullName>
    </submittedName>
</protein>
<sequence length="116" mass="12540">MGDLHDGESPNARSKTSRATISICPVVASPSDKTPNRSVAVETEKAVQCEVVAVAARQRFFGRLLDPADRLRRGQHGLQLLGSQTLTVFIALCTVNTLNMAPTARHLDLLLFAVET</sequence>
<evidence type="ECO:0000313" key="2">
    <source>
        <dbReference type="Proteomes" id="UP001218412"/>
    </source>
</evidence>
<dbReference type="Proteomes" id="UP001218412">
    <property type="component" value="Chromosome"/>
</dbReference>
<organism evidence="1 2">
    <name type="scientific">Paracoccus stylophorae</name>
    <dbReference type="NCBI Taxonomy" id="659350"/>
    <lineage>
        <taxon>Bacteria</taxon>
        <taxon>Pseudomonadati</taxon>
        <taxon>Pseudomonadota</taxon>
        <taxon>Alphaproteobacteria</taxon>
        <taxon>Rhodobacterales</taxon>
        <taxon>Paracoccaceae</taxon>
        <taxon>Paracoccus</taxon>
    </lineage>
</organism>
<name>A0ABY7SX82_9RHOB</name>
<gene>
    <name evidence="1" type="ORF">JHW45_01390</name>
</gene>
<evidence type="ECO:0000313" key="1">
    <source>
        <dbReference type="EMBL" id="WCR11093.1"/>
    </source>
</evidence>
<accession>A0ABY7SX82</accession>
<proteinExistence type="predicted"/>
<reference evidence="1 2" key="1">
    <citation type="submission" date="2021-01" db="EMBL/GenBank/DDBJ databases">
        <title>Biogeographic distribution of Paracoccus.</title>
        <authorList>
            <person name="Hollensteiner J."/>
            <person name="Leineberger J."/>
            <person name="Brinkhoff T."/>
            <person name="Daniel R."/>
        </authorList>
    </citation>
    <scope>NUCLEOTIDE SEQUENCE [LARGE SCALE GENOMIC DNA]</scope>
    <source>
        <strain evidence="1 2">LMG25392</strain>
    </source>
</reference>
<dbReference type="RefSeq" id="WP_272859186.1">
    <property type="nucleotide sequence ID" value="NZ_CP067134.1"/>
</dbReference>
<keyword evidence="2" id="KW-1185">Reference proteome</keyword>
<dbReference type="EMBL" id="CP067134">
    <property type="protein sequence ID" value="WCR11093.1"/>
    <property type="molecule type" value="Genomic_DNA"/>
</dbReference>